<dbReference type="OMA" id="MAHIVLF"/>
<keyword evidence="1 7" id="KW-0813">Transport</keyword>
<dbReference type="Gene3D" id="1.20.190.50">
    <property type="match status" value="1"/>
</dbReference>
<keyword evidence="5 7" id="KW-0906">Nuclear pore complex</keyword>
<protein>
    <recommendedName>
        <fullName evidence="7">Nuclear pore complex protein</fullName>
    </recommendedName>
</protein>
<dbReference type="GO" id="GO:0031965">
    <property type="term" value="C:nuclear membrane"/>
    <property type="evidence" value="ECO:0007669"/>
    <property type="project" value="UniProtKB-SubCell"/>
</dbReference>
<reference evidence="8 9" key="1">
    <citation type="journal article" date="2010" name="Nat. Biotechnol.">
        <title>Genome sequence of the model mushroom Schizophyllum commune.</title>
        <authorList>
            <person name="Ohm R.A."/>
            <person name="de Jong J.F."/>
            <person name="Lugones L.G."/>
            <person name="Aerts A."/>
            <person name="Kothe E."/>
            <person name="Stajich J.E."/>
            <person name="de Vries R.P."/>
            <person name="Record E."/>
            <person name="Levasseur A."/>
            <person name="Baker S.E."/>
            <person name="Bartholomew K.A."/>
            <person name="Coutinho P.M."/>
            <person name="Erdmann S."/>
            <person name="Fowler T.J."/>
            <person name="Gathman A.C."/>
            <person name="Lombard V."/>
            <person name="Henrissat B."/>
            <person name="Knabe N."/>
            <person name="Kuees U."/>
            <person name="Lilly W.W."/>
            <person name="Lindquist E."/>
            <person name="Lucas S."/>
            <person name="Magnuson J.K."/>
            <person name="Piumi F."/>
            <person name="Raudaskoski M."/>
            <person name="Salamov A."/>
            <person name="Schmutz J."/>
            <person name="Schwarze F.W.M.R."/>
            <person name="vanKuyk P.A."/>
            <person name="Horton J.S."/>
            <person name="Grigoriev I.V."/>
            <person name="Woesten H.A.B."/>
        </authorList>
    </citation>
    <scope>NUCLEOTIDE SEQUENCE [LARGE SCALE GENOMIC DNA]</scope>
    <source>
        <strain evidence="9">H4-8 / FGSC 9210</strain>
    </source>
</reference>
<evidence type="ECO:0000256" key="7">
    <source>
        <dbReference type="RuleBase" id="RU365072"/>
    </source>
</evidence>
<keyword evidence="6 7" id="KW-0539">Nucleus</keyword>
<sequence length="776" mass="87849">MASLYASYADILSVCQENTDPEEVLDPETGFASRLRTLCDDKLQEYEEHGADPHTLELLRLERNTWALLQLLTAERRIIEDNPPRTSAAALLAENPYTPTVTVVNAILTSSPMLRELVVIREWVQDFAPPPPRVEPTTGYLKGTKNALAQAARMGAAPPEWRVQTLDPDATHHGDEKTLDPDDMNYEKALAQALYRYIRAGRTREGADLCRDTFNPWRAACINGSILFEWPALCMLRLPPIDPEEAQEDVEKDILQGNRNRRLWKRTCTRAALSTRIADYDRIVFAALAPSPQTSGVLKMACRTWEDHLWTQVAIVFEEKISTELNRLGGGFWEGGLLAAEEGVHIPTPEEEDQEELEWEREMALALKSLETVKVEEGPDAQHPFYFSQLKVIQGRTKELVELFAAELQQPGMRMMAEYKVVCRFFTHLCLFLSLLDEPVPPLAAQAIYESYLQLLEDAGERDLIALYASVLGDNAVERYAMFLVSLELSSDRQERRAALHRAQEHGLDIARVAIATAEQTIGRALELLPSLRGPLPPLNAPQPPPSDEELLLARSIEWTTFMDATFPSALEHANLILRRFLASGRITLARSLMEQLPVELANIRTPEERATEYMHYMRFLKLWDLLERCAAAAALETPDMGRDARKAWLTDYKALLDQAWDELIHLLAVMEWLVVSIDAPGGDARRRELIRIRQIYIPDLVTRIHTLMLSSRQHIPGNLKRALSLANIVADSRYRVYDDFVNEEGRRLSDYLKMVRDAAIAGLENGGSDPFRVVM</sequence>
<dbReference type="InterPro" id="IPR007252">
    <property type="entry name" value="Nup84/Nup107"/>
</dbReference>
<dbReference type="Proteomes" id="UP000007431">
    <property type="component" value="Unassembled WGS sequence"/>
</dbReference>
<comment type="function">
    <text evidence="7">Functions as a component of the nuclear pore complex (NPC).</text>
</comment>
<evidence type="ECO:0000313" key="8">
    <source>
        <dbReference type="EMBL" id="EFI96429.1"/>
    </source>
</evidence>
<dbReference type="InParanoid" id="D8Q7I7"/>
<dbReference type="eggNOG" id="KOG1964">
    <property type="taxonomic scope" value="Eukaryota"/>
</dbReference>
<name>D8Q7I7_SCHCM</name>
<dbReference type="HOGENOM" id="CLU_012944_0_0_1"/>
<dbReference type="GO" id="GO:0031080">
    <property type="term" value="C:nuclear pore outer ring"/>
    <property type="evidence" value="ECO:0007669"/>
    <property type="project" value="TreeGrafter"/>
</dbReference>
<accession>D8Q7I7</accession>
<keyword evidence="3" id="KW-0653">Protein transport</keyword>
<evidence type="ECO:0000256" key="5">
    <source>
        <dbReference type="ARBA" id="ARBA00023132"/>
    </source>
</evidence>
<keyword evidence="4 7" id="KW-0811">Translocation</keyword>
<evidence type="ECO:0000256" key="2">
    <source>
        <dbReference type="ARBA" id="ARBA00022816"/>
    </source>
</evidence>
<keyword evidence="9" id="KW-1185">Reference proteome</keyword>
<dbReference type="GO" id="GO:0000973">
    <property type="term" value="P:post-transcriptional tethering of RNA polymerase II gene DNA at nuclear periphery"/>
    <property type="evidence" value="ECO:0007669"/>
    <property type="project" value="TreeGrafter"/>
</dbReference>
<evidence type="ECO:0000256" key="1">
    <source>
        <dbReference type="ARBA" id="ARBA00022448"/>
    </source>
</evidence>
<evidence type="ECO:0000256" key="4">
    <source>
        <dbReference type="ARBA" id="ARBA00023010"/>
    </source>
</evidence>
<organism evidence="9">
    <name type="scientific">Schizophyllum commune (strain H4-8 / FGSC 9210)</name>
    <name type="common">Split gill fungus</name>
    <dbReference type="NCBI Taxonomy" id="578458"/>
    <lineage>
        <taxon>Eukaryota</taxon>
        <taxon>Fungi</taxon>
        <taxon>Dikarya</taxon>
        <taxon>Basidiomycota</taxon>
        <taxon>Agaricomycotina</taxon>
        <taxon>Agaricomycetes</taxon>
        <taxon>Agaricomycetidae</taxon>
        <taxon>Agaricales</taxon>
        <taxon>Schizophyllaceae</taxon>
        <taxon>Schizophyllum</taxon>
    </lineage>
</organism>
<dbReference type="GO" id="GO:0006606">
    <property type="term" value="P:protein import into nucleus"/>
    <property type="evidence" value="ECO:0007669"/>
    <property type="project" value="TreeGrafter"/>
</dbReference>
<keyword evidence="7" id="KW-0472">Membrane</keyword>
<evidence type="ECO:0000256" key="6">
    <source>
        <dbReference type="ARBA" id="ARBA00023242"/>
    </source>
</evidence>
<dbReference type="AlphaFoldDB" id="D8Q7I7"/>
<comment type="subcellular location">
    <subcellularLocation>
        <location evidence="7">Nucleus</location>
        <location evidence="7">Nuclear pore complex</location>
    </subcellularLocation>
    <subcellularLocation>
        <location evidence="7">Nucleus membrane</location>
    </subcellularLocation>
</comment>
<comment type="similarity">
    <text evidence="7">Belongs to the nucleoporin Nup84/Nup107 family.</text>
</comment>
<gene>
    <name evidence="8" type="ORF">SCHCODRAFT_16098</name>
</gene>
<dbReference type="GO" id="GO:0006406">
    <property type="term" value="P:mRNA export from nucleus"/>
    <property type="evidence" value="ECO:0007669"/>
    <property type="project" value="TreeGrafter"/>
</dbReference>
<proteinExistence type="inferred from homology"/>
<dbReference type="Gene3D" id="1.10.3450.20">
    <property type="match status" value="1"/>
</dbReference>
<keyword evidence="2" id="KW-0509">mRNA transport</keyword>
<evidence type="ECO:0000256" key="3">
    <source>
        <dbReference type="ARBA" id="ARBA00022927"/>
    </source>
</evidence>
<dbReference type="PANTHER" id="PTHR13003">
    <property type="entry name" value="NUP107-RELATED"/>
    <property type="match status" value="1"/>
</dbReference>
<dbReference type="PANTHER" id="PTHR13003:SF2">
    <property type="entry name" value="NUCLEAR PORE COMPLEX PROTEIN NUP107"/>
    <property type="match status" value="1"/>
</dbReference>
<dbReference type="EMBL" id="GL377307">
    <property type="protein sequence ID" value="EFI96429.1"/>
    <property type="molecule type" value="Genomic_DNA"/>
</dbReference>
<dbReference type="Pfam" id="PF04121">
    <property type="entry name" value="Nup84_Nup100"/>
    <property type="match status" value="1"/>
</dbReference>
<dbReference type="VEuPathDB" id="FungiDB:SCHCODRAFT_02629191"/>
<evidence type="ECO:0000313" key="9">
    <source>
        <dbReference type="Proteomes" id="UP000007431"/>
    </source>
</evidence>
<dbReference type="GO" id="GO:0017056">
    <property type="term" value="F:structural constituent of nuclear pore"/>
    <property type="evidence" value="ECO:0007669"/>
    <property type="project" value="UniProtKB-UniRule"/>
</dbReference>
<comment type="subunit">
    <text evidence="7">Part of the nuclear pore complex (NPC).</text>
</comment>
<dbReference type="FunCoup" id="D8Q7I7">
    <property type="interactions" value="577"/>
</dbReference>
<dbReference type="STRING" id="578458.D8Q7I7"/>